<accession>A0ABV9Q3W5</accession>
<keyword evidence="1" id="KW-0472">Membrane</keyword>
<feature type="transmembrane region" description="Helical" evidence="1">
    <location>
        <begin position="424"/>
        <end position="445"/>
    </location>
</feature>
<dbReference type="SUPFAM" id="SSF82693">
    <property type="entry name" value="Multidrug efflux transporter AcrB pore domain, PN1, PN2, PC1 and PC2 subdomains"/>
    <property type="match status" value="2"/>
</dbReference>
<dbReference type="Gene3D" id="3.30.70.1440">
    <property type="entry name" value="Multidrug efflux transporter AcrB pore domain"/>
    <property type="match status" value="1"/>
</dbReference>
<feature type="transmembrane region" description="Helical" evidence="1">
    <location>
        <begin position="508"/>
        <end position="528"/>
    </location>
</feature>
<keyword evidence="1" id="KW-1133">Transmembrane helix</keyword>
<dbReference type="Gene3D" id="3.30.70.1320">
    <property type="entry name" value="Multidrug efflux transporter AcrB pore domain like"/>
    <property type="match status" value="1"/>
</dbReference>
<reference evidence="3" key="1">
    <citation type="journal article" date="2019" name="Int. J. Syst. Evol. Microbiol.">
        <title>The Global Catalogue of Microorganisms (GCM) 10K type strain sequencing project: providing services to taxonomists for standard genome sequencing and annotation.</title>
        <authorList>
            <consortium name="The Broad Institute Genomics Platform"/>
            <consortium name="The Broad Institute Genome Sequencing Center for Infectious Disease"/>
            <person name="Wu L."/>
            <person name="Ma J."/>
        </authorList>
    </citation>
    <scope>NUCLEOTIDE SEQUENCE [LARGE SCALE GENOMIC DNA]</scope>
    <source>
        <strain evidence="3">WYCCWR 12678</strain>
    </source>
</reference>
<feature type="transmembrane region" description="Helical" evidence="1">
    <location>
        <begin position="955"/>
        <end position="982"/>
    </location>
</feature>
<dbReference type="PANTHER" id="PTHR32063">
    <property type="match status" value="1"/>
</dbReference>
<feature type="transmembrane region" description="Helical" evidence="1">
    <location>
        <begin position="327"/>
        <end position="346"/>
    </location>
</feature>
<dbReference type="Gene3D" id="3.30.2090.10">
    <property type="entry name" value="Multidrug efflux transporter AcrB TolC docking domain, DN and DC subdomains"/>
    <property type="match status" value="2"/>
</dbReference>
<evidence type="ECO:0000313" key="2">
    <source>
        <dbReference type="EMBL" id="MFC4768157.1"/>
    </source>
</evidence>
<protein>
    <submittedName>
        <fullName evidence="2">Efflux RND transporter permease subunit</fullName>
    </submittedName>
</protein>
<dbReference type="SUPFAM" id="SSF82714">
    <property type="entry name" value="Multidrug efflux transporter AcrB TolC docking domain, DN and DC subdomains"/>
    <property type="match status" value="1"/>
</dbReference>
<dbReference type="Gene3D" id="3.30.70.1430">
    <property type="entry name" value="Multidrug efflux transporter AcrB pore domain"/>
    <property type="match status" value="2"/>
</dbReference>
<dbReference type="Proteomes" id="UP001596002">
    <property type="component" value="Unassembled WGS sequence"/>
</dbReference>
<evidence type="ECO:0000256" key="1">
    <source>
        <dbReference type="SAM" id="Phobius"/>
    </source>
</evidence>
<feature type="transmembrane region" description="Helical" evidence="1">
    <location>
        <begin position="353"/>
        <end position="373"/>
    </location>
</feature>
<sequence length="1002" mass="108475">MTWFTKWAFKNKASVILMVILTLGLGLMSYFILPKEFLPAADNPMVTVTVTGPGFDADSMLQQVTEPIEKAVNSAKGKKNVFSVTGDGYSKIDIGFDSNVDMKDAKTEVQELVNAVKLPEGVSKPYFLQLNTSMIPVGEVSLTFQDGLSRQNMETAENQIVPVFKGIKGVSDVILYGKKNTQVVVKLDKDKMAANKVPMQALLGGLQANNLAVAVGEETLDGKTANLKVVANLNDIKALEDFYVVPQVRLKDLASVEVVKDTKSIARLNGKEAMDIIIQKDVSSNAVKIGEEVKKAIEEVNKEHGPGIQASLLWATSDMVVTSVNTMMQEVLMGAFFATIVILLFLRNLRMTFITIVSIPLSLGLTLFLLSLSGITLNLLTLGAVAAAVGRLVDDSIVVIENIYRKAQQGQISKELILESTKEVAAAITSSTLTTVAVFLPMGLVKSMQELLLPFALTITYSLLSSLIVALTVVPLMSAGLLKKGKLREHRKPERYMRLLAWSLNHKWVPLVMSFVLLVGSIGLYAVMPKAAVDSSNSSFMQVALSYPTETPYEKVKEGALQLEKFIMEQAEVKDVFMMLGTNEEDAKWGQVKSPTLVQYVATMKKDVNADHFAQQVRSQKSKYAGADLSVDVMSMTGGSGSNIHLDLIGKNPKDLIQASNTVMNEVKGIPGVEKVTTNQKELKPVYTIVVNPAKANPQEVAMQIRSLLNPTPIGMMKLDGKDTVVLLDSSLNPTSEEDLSKIEAATREGAVPLSSIAKIERSEKPSTILKKDGQEYVRVTAAVDPKKLSDISKEIAVKTGVLSLPDGVTLKTGGAVELQADQFSELFQTMAASIGVVYLIMVMTFKTLRAPLAILFTLPLAAIGAVLGLLITNTPVDPNSMIGALMLIGIVVTNAIVLLDRVKQNEETMTIREALIEAGATRMRPIMMTAVATIFAMIPLLFGEAEMGSLVSKSLAVVVIGGLSAATLLTLVIIPVVYELLHFRKAKKQRLAQAELVSLSQ</sequence>
<name>A0ABV9Q3W5_9BACL</name>
<feature type="transmembrane region" description="Helical" evidence="1">
    <location>
        <begin position="451"/>
        <end position="482"/>
    </location>
</feature>
<dbReference type="InterPro" id="IPR001036">
    <property type="entry name" value="Acrflvin-R"/>
</dbReference>
<dbReference type="Gene3D" id="1.20.1640.10">
    <property type="entry name" value="Multidrug efflux transporter AcrB transmembrane domain"/>
    <property type="match status" value="2"/>
</dbReference>
<feature type="transmembrane region" description="Helical" evidence="1">
    <location>
        <begin position="884"/>
        <end position="903"/>
    </location>
</feature>
<dbReference type="PANTHER" id="PTHR32063:SF0">
    <property type="entry name" value="SWARMING MOTILITY PROTEIN SWRC"/>
    <property type="match status" value="1"/>
</dbReference>
<organism evidence="2 3">
    <name type="scientific">Effusibacillus consociatus</name>
    <dbReference type="NCBI Taxonomy" id="1117041"/>
    <lineage>
        <taxon>Bacteria</taxon>
        <taxon>Bacillati</taxon>
        <taxon>Bacillota</taxon>
        <taxon>Bacilli</taxon>
        <taxon>Bacillales</taxon>
        <taxon>Alicyclobacillaceae</taxon>
        <taxon>Effusibacillus</taxon>
    </lineage>
</organism>
<dbReference type="EMBL" id="JBHSHC010000096">
    <property type="protein sequence ID" value="MFC4768157.1"/>
    <property type="molecule type" value="Genomic_DNA"/>
</dbReference>
<dbReference type="SUPFAM" id="SSF82866">
    <property type="entry name" value="Multidrug efflux transporter AcrB transmembrane domain"/>
    <property type="match status" value="2"/>
</dbReference>
<dbReference type="Pfam" id="PF00873">
    <property type="entry name" value="ACR_tran"/>
    <property type="match status" value="1"/>
</dbReference>
<evidence type="ECO:0000313" key="3">
    <source>
        <dbReference type="Proteomes" id="UP001596002"/>
    </source>
</evidence>
<dbReference type="RefSeq" id="WP_380026081.1">
    <property type="nucleotide sequence ID" value="NZ_JBHSHC010000096.1"/>
</dbReference>
<keyword evidence="1" id="KW-0812">Transmembrane</keyword>
<keyword evidence="3" id="KW-1185">Reference proteome</keyword>
<comment type="caution">
    <text evidence="2">The sequence shown here is derived from an EMBL/GenBank/DDBJ whole genome shotgun (WGS) entry which is preliminary data.</text>
</comment>
<feature type="transmembrane region" description="Helical" evidence="1">
    <location>
        <begin position="924"/>
        <end position="943"/>
    </location>
</feature>
<dbReference type="PRINTS" id="PR00702">
    <property type="entry name" value="ACRIFLAVINRP"/>
</dbReference>
<proteinExistence type="predicted"/>
<gene>
    <name evidence="2" type="ORF">ACFO8Q_12440</name>
</gene>
<dbReference type="InterPro" id="IPR027463">
    <property type="entry name" value="AcrB_DN_DC_subdom"/>
</dbReference>
<feature type="transmembrane region" description="Helical" evidence="1">
    <location>
        <begin position="12"/>
        <end position="33"/>
    </location>
</feature>
<feature type="transmembrane region" description="Helical" evidence="1">
    <location>
        <begin position="853"/>
        <end position="872"/>
    </location>
</feature>